<feature type="transmembrane region" description="Helical" evidence="8">
    <location>
        <begin position="323"/>
        <end position="341"/>
    </location>
</feature>
<dbReference type="EMBL" id="NIBG01000037">
    <property type="protein sequence ID" value="PAB56208.1"/>
    <property type="molecule type" value="Genomic_DNA"/>
</dbReference>
<keyword evidence="7 8" id="KW-0472">Membrane</keyword>
<dbReference type="GO" id="GO:0033214">
    <property type="term" value="P:siderophore-iron import into cell"/>
    <property type="evidence" value="ECO:0007669"/>
    <property type="project" value="TreeGrafter"/>
</dbReference>
<feature type="transmembrane region" description="Helical" evidence="8">
    <location>
        <begin position="104"/>
        <end position="127"/>
    </location>
</feature>
<feature type="transmembrane region" description="Helical" evidence="8">
    <location>
        <begin position="12"/>
        <end position="34"/>
    </location>
</feature>
<dbReference type="InterPro" id="IPR037294">
    <property type="entry name" value="ABC_BtuC-like"/>
</dbReference>
<sequence>MKIFEKKLYFTILCITLSVGLIASIIASISLGPITLDFKEVWKIIASKLFFKEIFQCTWKKTTESIVWNLRFPRTLLAIIAGAGLSLCGIMMQALTKNPLANPYILGISSGASTGAVMIIIFGGSSIFGIQNVSIGAFIGALLASLLVFILSRQNGVFSSTRLVLTGVSIAALFSSITSFLIFTAQDYSKVHEALFWMTGSLGGAKWGNLLWPSAWLLISYVFLIIFSRGLNSLLLGEGVAITLGVDTKFLKNMILCLGSILTGFVVSITGVIGFVGLIVPHICRTLVGADHKRVSTLSLLLGPILLIWADILARMIARPEEIPIGVITALLGAPFFIWLIRKSSYSFGGKNG</sequence>
<dbReference type="CDD" id="cd06550">
    <property type="entry name" value="TM_ABC_iron-siderophores_like"/>
    <property type="match status" value="1"/>
</dbReference>
<evidence type="ECO:0000256" key="7">
    <source>
        <dbReference type="ARBA" id="ARBA00023136"/>
    </source>
</evidence>
<evidence type="ECO:0000256" key="8">
    <source>
        <dbReference type="SAM" id="Phobius"/>
    </source>
</evidence>
<dbReference type="SUPFAM" id="SSF81345">
    <property type="entry name" value="ABC transporter involved in vitamin B12 uptake, BtuC"/>
    <property type="match status" value="1"/>
</dbReference>
<dbReference type="RefSeq" id="WP_095136142.1">
    <property type="nucleotide sequence ID" value="NZ_NIBG01000037.1"/>
</dbReference>
<evidence type="ECO:0000313" key="9">
    <source>
        <dbReference type="EMBL" id="PAB56208.1"/>
    </source>
</evidence>
<keyword evidence="6 8" id="KW-1133">Transmembrane helix</keyword>
<dbReference type="AlphaFoldDB" id="A0A267MBA7"/>
<feature type="transmembrane region" description="Helical" evidence="8">
    <location>
        <begin position="261"/>
        <end position="283"/>
    </location>
</feature>
<feature type="transmembrane region" description="Helical" evidence="8">
    <location>
        <begin position="75"/>
        <end position="92"/>
    </location>
</feature>
<accession>A0A267MBA7</accession>
<dbReference type="GO" id="GO:0005886">
    <property type="term" value="C:plasma membrane"/>
    <property type="evidence" value="ECO:0007669"/>
    <property type="project" value="UniProtKB-SubCell"/>
</dbReference>
<comment type="caution">
    <text evidence="9">The sequence shown here is derived from an EMBL/GenBank/DDBJ whole genome shotgun (WGS) entry which is preliminary data.</text>
</comment>
<evidence type="ECO:0000256" key="5">
    <source>
        <dbReference type="ARBA" id="ARBA00022692"/>
    </source>
</evidence>
<keyword evidence="3" id="KW-0813">Transport</keyword>
<feature type="transmembrane region" description="Helical" evidence="8">
    <location>
        <begin position="205"/>
        <end position="227"/>
    </location>
</feature>
<evidence type="ECO:0000256" key="3">
    <source>
        <dbReference type="ARBA" id="ARBA00022448"/>
    </source>
</evidence>
<gene>
    <name evidence="9" type="ORF">CCE28_21130</name>
</gene>
<proteinExistence type="inferred from homology"/>
<protein>
    <submittedName>
        <fullName evidence="9">Iron ABC transporter permease</fullName>
    </submittedName>
</protein>
<comment type="similarity">
    <text evidence="2">Belongs to the binding-protein-dependent transport system permease family. FecCD subfamily.</text>
</comment>
<feature type="transmembrane region" description="Helical" evidence="8">
    <location>
        <begin position="295"/>
        <end position="317"/>
    </location>
</feature>
<evidence type="ECO:0000256" key="6">
    <source>
        <dbReference type="ARBA" id="ARBA00022989"/>
    </source>
</evidence>
<dbReference type="GO" id="GO:0022857">
    <property type="term" value="F:transmembrane transporter activity"/>
    <property type="evidence" value="ECO:0007669"/>
    <property type="project" value="InterPro"/>
</dbReference>
<feature type="transmembrane region" description="Helical" evidence="8">
    <location>
        <begin position="133"/>
        <end position="151"/>
    </location>
</feature>
<dbReference type="InterPro" id="IPR000522">
    <property type="entry name" value="ABC_transptr_permease_BtuC"/>
</dbReference>
<reference evidence="9 10" key="1">
    <citation type="submission" date="2017-06" db="EMBL/GenBank/DDBJ databases">
        <title>Draft genome sequence of anaerobic fermentative bacterium Anaeromicrobium sediminis DY2726D isolated from West Pacific Ocean sediments.</title>
        <authorList>
            <person name="Zeng X."/>
        </authorList>
    </citation>
    <scope>NUCLEOTIDE SEQUENCE [LARGE SCALE GENOMIC DNA]</scope>
    <source>
        <strain evidence="9 10">DY2726D</strain>
    </source>
</reference>
<evidence type="ECO:0000256" key="1">
    <source>
        <dbReference type="ARBA" id="ARBA00004651"/>
    </source>
</evidence>
<dbReference type="Gene3D" id="1.10.3470.10">
    <property type="entry name" value="ABC transporter involved in vitamin B12 uptake, BtuC"/>
    <property type="match status" value="1"/>
</dbReference>
<dbReference type="OrthoDB" id="9792889at2"/>
<feature type="transmembrane region" description="Helical" evidence="8">
    <location>
        <begin position="163"/>
        <end position="185"/>
    </location>
</feature>
<dbReference type="FunFam" id="1.10.3470.10:FF:000001">
    <property type="entry name" value="Vitamin B12 ABC transporter permease BtuC"/>
    <property type="match status" value="1"/>
</dbReference>
<evidence type="ECO:0000313" key="10">
    <source>
        <dbReference type="Proteomes" id="UP000216024"/>
    </source>
</evidence>
<evidence type="ECO:0000256" key="4">
    <source>
        <dbReference type="ARBA" id="ARBA00022475"/>
    </source>
</evidence>
<dbReference type="PANTHER" id="PTHR30472:SF18">
    <property type="entry name" value="IRON(III) DICITRATE ABC TRANSPORTER,PERMEASE PROTEIN"/>
    <property type="match status" value="1"/>
</dbReference>
<evidence type="ECO:0000256" key="2">
    <source>
        <dbReference type="ARBA" id="ARBA00007935"/>
    </source>
</evidence>
<dbReference type="Pfam" id="PF01032">
    <property type="entry name" value="FecCD"/>
    <property type="match status" value="1"/>
</dbReference>
<keyword evidence="4" id="KW-1003">Cell membrane</keyword>
<keyword evidence="5 8" id="KW-0812">Transmembrane</keyword>
<keyword evidence="10" id="KW-1185">Reference proteome</keyword>
<dbReference type="PANTHER" id="PTHR30472">
    <property type="entry name" value="FERRIC ENTEROBACTIN TRANSPORT SYSTEM PERMEASE PROTEIN"/>
    <property type="match status" value="1"/>
</dbReference>
<name>A0A267MBA7_9FIRM</name>
<comment type="subcellular location">
    <subcellularLocation>
        <location evidence="1">Cell membrane</location>
        <topology evidence="1">Multi-pass membrane protein</topology>
    </subcellularLocation>
</comment>
<organism evidence="9 10">
    <name type="scientific">Anaeromicrobium sediminis</name>
    <dbReference type="NCBI Taxonomy" id="1478221"/>
    <lineage>
        <taxon>Bacteria</taxon>
        <taxon>Bacillati</taxon>
        <taxon>Bacillota</taxon>
        <taxon>Clostridia</taxon>
        <taxon>Peptostreptococcales</taxon>
        <taxon>Thermotaleaceae</taxon>
        <taxon>Anaeromicrobium</taxon>
    </lineage>
</organism>
<dbReference type="Proteomes" id="UP000216024">
    <property type="component" value="Unassembled WGS sequence"/>
</dbReference>